<sequence length="271" mass="29737">MSHGHNLDCFSNTMLALDDVVNTPQRYQQHVHYESRTIRLDENNGSPCRKQTLDIVDNILNSPQRCLFLQARDDSTLNSGKTHAPASSISEPLSKRTLAQRARRACKAAEKAAQTSSTADDQLAGTSEVPLSKRVLGQRARRACKAEVKATNANPTSMSPGRKGGSPAPGQHQCSSQVRIPVYRTAGTWGGNTLTCDRLKPVGARLSMTGTRAVMKKEKLQPIVIVILIINHSSPTPTPQIPEHLHNLVLRNKSLQEPRSQNHQTTQCLKC</sequence>
<dbReference type="AlphaFoldDB" id="A0A6A4HUN7"/>
<feature type="region of interest" description="Disordered" evidence="1">
    <location>
        <begin position="76"/>
        <end position="173"/>
    </location>
</feature>
<dbReference type="EMBL" id="ML769446">
    <property type="protein sequence ID" value="KAE9401440.1"/>
    <property type="molecule type" value="Genomic_DNA"/>
</dbReference>
<proteinExistence type="predicted"/>
<evidence type="ECO:0000313" key="3">
    <source>
        <dbReference type="Proteomes" id="UP000799118"/>
    </source>
</evidence>
<feature type="compositionally biased region" description="Polar residues" evidence="1">
    <location>
        <begin position="76"/>
        <end position="91"/>
    </location>
</feature>
<dbReference type="Proteomes" id="UP000799118">
    <property type="component" value="Unassembled WGS sequence"/>
</dbReference>
<evidence type="ECO:0000256" key="1">
    <source>
        <dbReference type="SAM" id="MobiDB-lite"/>
    </source>
</evidence>
<organism evidence="2 3">
    <name type="scientific">Gymnopus androsaceus JB14</name>
    <dbReference type="NCBI Taxonomy" id="1447944"/>
    <lineage>
        <taxon>Eukaryota</taxon>
        <taxon>Fungi</taxon>
        <taxon>Dikarya</taxon>
        <taxon>Basidiomycota</taxon>
        <taxon>Agaricomycotina</taxon>
        <taxon>Agaricomycetes</taxon>
        <taxon>Agaricomycetidae</taxon>
        <taxon>Agaricales</taxon>
        <taxon>Marasmiineae</taxon>
        <taxon>Omphalotaceae</taxon>
        <taxon>Gymnopus</taxon>
    </lineage>
</organism>
<gene>
    <name evidence="2" type="ORF">BT96DRAFT_937976</name>
</gene>
<accession>A0A6A4HUN7</accession>
<evidence type="ECO:0000313" key="2">
    <source>
        <dbReference type="EMBL" id="KAE9401440.1"/>
    </source>
</evidence>
<reference evidence="2" key="1">
    <citation type="journal article" date="2019" name="Environ. Microbiol.">
        <title>Fungal ecological strategies reflected in gene transcription - a case study of two litter decomposers.</title>
        <authorList>
            <person name="Barbi F."/>
            <person name="Kohler A."/>
            <person name="Barry K."/>
            <person name="Baskaran P."/>
            <person name="Daum C."/>
            <person name="Fauchery L."/>
            <person name="Ihrmark K."/>
            <person name="Kuo A."/>
            <person name="LaButti K."/>
            <person name="Lipzen A."/>
            <person name="Morin E."/>
            <person name="Grigoriev I.V."/>
            <person name="Henrissat B."/>
            <person name="Lindahl B."/>
            <person name="Martin F."/>
        </authorList>
    </citation>
    <scope>NUCLEOTIDE SEQUENCE</scope>
    <source>
        <strain evidence="2">JB14</strain>
    </source>
</reference>
<name>A0A6A4HUN7_9AGAR</name>
<protein>
    <submittedName>
        <fullName evidence="2">Uncharacterized protein</fullName>
    </submittedName>
</protein>
<keyword evidence="3" id="KW-1185">Reference proteome</keyword>